<feature type="transmembrane region" description="Helical" evidence="7">
    <location>
        <begin position="21"/>
        <end position="40"/>
    </location>
</feature>
<feature type="transmembrane region" description="Helical" evidence="7">
    <location>
        <begin position="52"/>
        <end position="71"/>
    </location>
</feature>
<comment type="caution">
    <text evidence="9">The sequence shown here is derived from an EMBL/GenBank/DDBJ whole genome shotgun (WGS) entry which is preliminary data.</text>
</comment>
<evidence type="ECO:0000256" key="5">
    <source>
        <dbReference type="ARBA" id="ARBA00022989"/>
    </source>
</evidence>
<evidence type="ECO:0000256" key="6">
    <source>
        <dbReference type="ARBA" id="ARBA00023136"/>
    </source>
</evidence>
<feature type="transmembrane region" description="Helical" evidence="7">
    <location>
        <begin position="157"/>
        <end position="180"/>
    </location>
</feature>
<feature type="transmembrane region" description="Helical" evidence="7">
    <location>
        <begin position="469"/>
        <end position="488"/>
    </location>
</feature>
<evidence type="ECO:0000256" key="1">
    <source>
        <dbReference type="ARBA" id="ARBA00004651"/>
    </source>
</evidence>
<dbReference type="PANTHER" id="PTHR43386:SF1">
    <property type="entry name" value="D,D-DIPEPTIDE TRANSPORT SYSTEM PERMEASE PROTEIN DDPC-RELATED"/>
    <property type="match status" value="1"/>
</dbReference>
<sequence>MNKSLDKRCDNTNRLKTNRGYTYASFATIVSSLLSLLLLVNSYDVTKQAVRHYVFTAAVLYIFFTLLQLGVTIKIKHDISRSGDIRTSTRSVGYLLLLSLLTGNVFIAAASLHLLKSRASLHYSLAVYMLLTQFFVIGVSALNLFKPYVADTFPAAMLILLVIAIFQLIILILIACGIIQNRIQPWIRIVAILLLFTAITGNLFALLLGVMLLLNNRYDETGAKWKEVWERITRNAAAMSGLFFILFLFSISICSFFTFDYSIAVENDYSSILQTPSLTYPLGTDNFGRCLFSRIIFGARISLIVGIISTAIPVIVGGVLGAISGFYGRRTDNIIMRLLDVLYAIPGILLAIAIIAAFGANTINLIAALSIGSIPSYARTMRASVMVVATYEYVEAARALGQRKLAIIFQHIVPNSLAPMIVKSTLTIGGAVISTSSLSYLGLGVEPHIPEWGNILKLGSTYLESHSYLAIYPGIAIIALVLSFNFLGDGIRDALDPKMH</sequence>
<evidence type="ECO:0000313" key="10">
    <source>
        <dbReference type="Proteomes" id="UP001527090"/>
    </source>
</evidence>
<dbReference type="Pfam" id="PF12911">
    <property type="entry name" value="OppC_N"/>
    <property type="match status" value="1"/>
</dbReference>
<evidence type="ECO:0000256" key="7">
    <source>
        <dbReference type="RuleBase" id="RU363032"/>
    </source>
</evidence>
<comment type="subcellular location">
    <subcellularLocation>
        <location evidence="1 7">Cell membrane</location>
        <topology evidence="1 7">Multi-pass membrane protein</topology>
    </subcellularLocation>
</comment>
<dbReference type="SUPFAM" id="SSF161098">
    <property type="entry name" value="MetI-like"/>
    <property type="match status" value="1"/>
</dbReference>
<organism evidence="9 10">
    <name type="scientific">Paenibacillus alvei</name>
    <name type="common">Bacillus alvei</name>
    <dbReference type="NCBI Taxonomy" id="44250"/>
    <lineage>
        <taxon>Bacteria</taxon>
        <taxon>Bacillati</taxon>
        <taxon>Bacillota</taxon>
        <taxon>Bacilli</taxon>
        <taxon>Bacillales</taxon>
        <taxon>Paenibacillaceae</taxon>
        <taxon>Paenibacillus</taxon>
    </lineage>
</organism>
<keyword evidence="10" id="KW-1185">Reference proteome</keyword>
<keyword evidence="3" id="KW-1003">Cell membrane</keyword>
<evidence type="ECO:0000259" key="8">
    <source>
        <dbReference type="PROSITE" id="PS50928"/>
    </source>
</evidence>
<keyword evidence="5 7" id="KW-1133">Transmembrane helix</keyword>
<proteinExistence type="inferred from homology"/>
<dbReference type="EMBL" id="JAMDLY010000023">
    <property type="protein sequence ID" value="MCY9532880.1"/>
    <property type="molecule type" value="Genomic_DNA"/>
</dbReference>
<evidence type="ECO:0000256" key="4">
    <source>
        <dbReference type="ARBA" id="ARBA00022692"/>
    </source>
</evidence>
<feature type="transmembrane region" description="Helical" evidence="7">
    <location>
        <begin position="301"/>
        <end position="326"/>
    </location>
</feature>
<keyword evidence="2 7" id="KW-0813">Transport</keyword>
<dbReference type="RefSeq" id="WP_021253949.1">
    <property type="nucleotide sequence ID" value="NZ_JAMDLY010000023.1"/>
</dbReference>
<evidence type="ECO:0000256" key="3">
    <source>
        <dbReference type="ARBA" id="ARBA00022475"/>
    </source>
</evidence>
<reference evidence="9 10" key="1">
    <citation type="submission" date="2022-05" db="EMBL/GenBank/DDBJ databases">
        <title>Genome Sequencing of Bee-Associated Microbes.</title>
        <authorList>
            <person name="Dunlap C."/>
        </authorList>
    </citation>
    <scope>NUCLEOTIDE SEQUENCE [LARGE SCALE GENOMIC DNA]</scope>
    <source>
        <strain evidence="9 10">NRRL NRS-750</strain>
    </source>
</reference>
<dbReference type="PROSITE" id="PS50928">
    <property type="entry name" value="ABC_TM1"/>
    <property type="match status" value="1"/>
</dbReference>
<dbReference type="Gene3D" id="1.10.3720.10">
    <property type="entry name" value="MetI-like"/>
    <property type="match status" value="1"/>
</dbReference>
<gene>
    <name evidence="9" type="ORF">M5X04_26575</name>
</gene>
<dbReference type="Pfam" id="PF00528">
    <property type="entry name" value="BPD_transp_1"/>
    <property type="match status" value="1"/>
</dbReference>
<evidence type="ECO:0000256" key="2">
    <source>
        <dbReference type="ARBA" id="ARBA00022448"/>
    </source>
</evidence>
<comment type="similarity">
    <text evidence="7">Belongs to the binding-protein-dependent transport system permease family.</text>
</comment>
<evidence type="ECO:0000313" key="9">
    <source>
        <dbReference type="EMBL" id="MCY9532880.1"/>
    </source>
</evidence>
<dbReference type="InterPro" id="IPR000515">
    <property type="entry name" value="MetI-like"/>
</dbReference>
<keyword evidence="6 7" id="KW-0472">Membrane</keyword>
<feature type="transmembrane region" description="Helical" evidence="7">
    <location>
        <begin position="338"/>
        <end position="360"/>
    </location>
</feature>
<feature type="domain" description="ABC transmembrane type-1" evidence="8">
    <location>
        <begin position="299"/>
        <end position="488"/>
    </location>
</feature>
<feature type="transmembrane region" description="Helical" evidence="7">
    <location>
        <begin position="121"/>
        <end position="145"/>
    </location>
</feature>
<dbReference type="InterPro" id="IPR050366">
    <property type="entry name" value="BP-dependent_transpt_permease"/>
</dbReference>
<feature type="transmembrane region" description="Helical" evidence="7">
    <location>
        <begin position="235"/>
        <end position="259"/>
    </location>
</feature>
<dbReference type="Proteomes" id="UP001527090">
    <property type="component" value="Unassembled WGS sequence"/>
</dbReference>
<feature type="transmembrane region" description="Helical" evidence="7">
    <location>
        <begin position="186"/>
        <end position="214"/>
    </location>
</feature>
<keyword evidence="4 7" id="KW-0812">Transmembrane</keyword>
<dbReference type="CDD" id="cd06261">
    <property type="entry name" value="TM_PBP2"/>
    <property type="match status" value="1"/>
</dbReference>
<feature type="transmembrane region" description="Helical" evidence="7">
    <location>
        <begin position="92"/>
        <end position="115"/>
    </location>
</feature>
<dbReference type="InterPro" id="IPR035906">
    <property type="entry name" value="MetI-like_sf"/>
</dbReference>
<dbReference type="PANTHER" id="PTHR43386">
    <property type="entry name" value="OLIGOPEPTIDE TRANSPORT SYSTEM PERMEASE PROTEIN APPC"/>
    <property type="match status" value="1"/>
</dbReference>
<name>A0ABT4EID6_PAEAL</name>
<dbReference type="InterPro" id="IPR025966">
    <property type="entry name" value="OppC_N"/>
</dbReference>
<accession>A0ABT4EID6</accession>
<protein>
    <submittedName>
        <fullName evidence="9">ABC transporter permease</fullName>
    </submittedName>
</protein>